<gene>
    <name evidence="1" type="ORF">L6164_002988</name>
</gene>
<reference evidence="1 2" key="1">
    <citation type="journal article" date="2022" name="DNA Res.">
        <title>Chromosomal-level genome assembly of the orchid tree Bauhinia variegata (Leguminosae; Cercidoideae) supports the allotetraploid origin hypothesis of Bauhinia.</title>
        <authorList>
            <person name="Zhong Y."/>
            <person name="Chen Y."/>
            <person name="Zheng D."/>
            <person name="Pang J."/>
            <person name="Liu Y."/>
            <person name="Luo S."/>
            <person name="Meng S."/>
            <person name="Qian L."/>
            <person name="Wei D."/>
            <person name="Dai S."/>
            <person name="Zhou R."/>
        </authorList>
    </citation>
    <scope>NUCLEOTIDE SEQUENCE [LARGE SCALE GENOMIC DNA]</scope>
    <source>
        <strain evidence="1">BV-YZ2020</strain>
    </source>
</reference>
<proteinExistence type="predicted"/>
<keyword evidence="2" id="KW-1185">Reference proteome</keyword>
<evidence type="ECO:0000313" key="1">
    <source>
        <dbReference type="EMBL" id="KAI4354088.1"/>
    </source>
</evidence>
<protein>
    <submittedName>
        <fullName evidence="1">Uncharacterized protein</fullName>
    </submittedName>
</protein>
<comment type="caution">
    <text evidence="1">The sequence shown here is derived from an EMBL/GenBank/DDBJ whole genome shotgun (WGS) entry which is preliminary data.</text>
</comment>
<accession>A0ACB9Q003</accession>
<dbReference type="EMBL" id="CM039427">
    <property type="protein sequence ID" value="KAI4354088.1"/>
    <property type="molecule type" value="Genomic_DNA"/>
</dbReference>
<dbReference type="Proteomes" id="UP000828941">
    <property type="component" value="Chromosome 2"/>
</dbReference>
<sequence>MAVLVTSCHGDIGKATMGGPVSFPTACAYNESQIPSDGLIASAGESVWVGGKACGSKYQLKCTAAISLGACVNETIVVTIVDRALNLTSPLKNGCNLVLPNAVFHKIATQGTELVNLEYTLLQT</sequence>
<organism evidence="1 2">
    <name type="scientific">Bauhinia variegata</name>
    <name type="common">Purple orchid tree</name>
    <name type="synonym">Phanera variegata</name>
    <dbReference type="NCBI Taxonomy" id="167791"/>
    <lineage>
        <taxon>Eukaryota</taxon>
        <taxon>Viridiplantae</taxon>
        <taxon>Streptophyta</taxon>
        <taxon>Embryophyta</taxon>
        <taxon>Tracheophyta</taxon>
        <taxon>Spermatophyta</taxon>
        <taxon>Magnoliopsida</taxon>
        <taxon>eudicotyledons</taxon>
        <taxon>Gunneridae</taxon>
        <taxon>Pentapetalae</taxon>
        <taxon>rosids</taxon>
        <taxon>fabids</taxon>
        <taxon>Fabales</taxon>
        <taxon>Fabaceae</taxon>
        <taxon>Cercidoideae</taxon>
        <taxon>Cercideae</taxon>
        <taxon>Bauhiniinae</taxon>
        <taxon>Bauhinia</taxon>
    </lineage>
</organism>
<name>A0ACB9Q003_BAUVA</name>
<evidence type="ECO:0000313" key="2">
    <source>
        <dbReference type="Proteomes" id="UP000828941"/>
    </source>
</evidence>